<dbReference type="Pfam" id="PF00089">
    <property type="entry name" value="Trypsin"/>
    <property type="match status" value="1"/>
</dbReference>
<dbReference type="Gene3D" id="2.40.10.10">
    <property type="entry name" value="Trypsin-like serine proteases"/>
    <property type="match status" value="1"/>
</dbReference>
<feature type="signal peptide" evidence="9">
    <location>
        <begin position="1"/>
        <end position="20"/>
    </location>
</feature>
<dbReference type="PANTHER" id="PTHR24276:SF91">
    <property type="entry name" value="AT26814P-RELATED"/>
    <property type="match status" value="1"/>
</dbReference>
<organism evidence="11 12">
    <name type="scientific">Trichogramma kaykai</name>
    <dbReference type="NCBI Taxonomy" id="54128"/>
    <lineage>
        <taxon>Eukaryota</taxon>
        <taxon>Metazoa</taxon>
        <taxon>Ecdysozoa</taxon>
        <taxon>Arthropoda</taxon>
        <taxon>Hexapoda</taxon>
        <taxon>Insecta</taxon>
        <taxon>Pterygota</taxon>
        <taxon>Neoptera</taxon>
        <taxon>Endopterygota</taxon>
        <taxon>Hymenoptera</taxon>
        <taxon>Apocrita</taxon>
        <taxon>Proctotrupomorpha</taxon>
        <taxon>Chalcidoidea</taxon>
        <taxon>Trichogrammatidae</taxon>
        <taxon>Trichogramma</taxon>
    </lineage>
</organism>
<dbReference type="CDD" id="cd00190">
    <property type="entry name" value="Tryp_SPc"/>
    <property type="match status" value="1"/>
</dbReference>
<accession>A0ABD2VZX5</accession>
<sequence>MSIIAVALLALVLAATNCSAGSKSSLNLLWPSQRIVGGEKTDIEQHPFQLSLQRSGFHSCGASIISRKWVVTAGHCVGAPESSYRIGSGSTSRFNGTLHKVAKIVRHPKYDSLAIDFDIAVIKIEDEFEYGPSVRPIKLPERELLAGERVNITGWGATSQGGSLPDTLMRIQVPIIGRKRCVEAYKQVKPVTERMICAGQLKSGGKDSCQGDSGGPLSANGTLYGIVSWGYGCARPNYPGVYTNVVYLRSWITGITGV</sequence>
<evidence type="ECO:0000256" key="7">
    <source>
        <dbReference type="ARBA" id="ARBA00023157"/>
    </source>
</evidence>
<evidence type="ECO:0000256" key="9">
    <source>
        <dbReference type="SAM" id="SignalP"/>
    </source>
</evidence>
<feature type="chain" id="PRO_5044811549" description="Peptidase S1 domain-containing protein" evidence="9">
    <location>
        <begin position="21"/>
        <end position="258"/>
    </location>
</feature>
<dbReference type="InterPro" id="IPR001314">
    <property type="entry name" value="Peptidase_S1A"/>
</dbReference>
<dbReference type="InterPro" id="IPR001254">
    <property type="entry name" value="Trypsin_dom"/>
</dbReference>
<dbReference type="GO" id="GO:0006508">
    <property type="term" value="P:proteolysis"/>
    <property type="evidence" value="ECO:0007669"/>
    <property type="project" value="UniProtKB-KW"/>
</dbReference>
<dbReference type="PROSITE" id="PS00134">
    <property type="entry name" value="TRYPSIN_HIS"/>
    <property type="match status" value="1"/>
</dbReference>
<dbReference type="AlphaFoldDB" id="A0ABD2VZX5"/>
<reference evidence="11 12" key="1">
    <citation type="journal article" date="2024" name="bioRxiv">
        <title>A reference genome for Trichogramma kaykai: A tiny desert-dwelling parasitoid wasp with competing sex-ratio distorters.</title>
        <authorList>
            <person name="Culotta J."/>
            <person name="Lindsey A.R."/>
        </authorList>
    </citation>
    <scope>NUCLEOTIDE SEQUENCE [LARGE SCALE GENOMIC DNA]</scope>
    <source>
        <strain evidence="11 12">KSX58</strain>
    </source>
</reference>
<dbReference type="PROSITE" id="PS00135">
    <property type="entry name" value="TRYPSIN_SER"/>
    <property type="match status" value="1"/>
</dbReference>
<dbReference type="EMBL" id="JBJJXI010000148">
    <property type="protein sequence ID" value="KAL3386164.1"/>
    <property type="molecule type" value="Genomic_DNA"/>
</dbReference>
<protein>
    <recommendedName>
        <fullName evidence="10">Peptidase S1 domain-containing protein</fullName>
    </recommendedName>
</protein>
<evidence type="ECO:0000313" key="11">
    <source>
        <dbReference type="EMBL" id="KAL3386164.1"/>
    </source>
</evidence>
<proteinExistence type="inferred from homology"/>
<evidence type="ECO:0000256" key="1">
    <source>
        <dbReference type="ARBA" id="ARBA00007664"/>
    </source>
</evidence>
<evidence type="ECO:0000256" key="3">
    <source>
        <dbReference type="ARBA" id="ARBA00022729"/>
    </source>
</evidence>
<keyword evidence="4 8" id="KW-0378">Hydrolase</keyword>
<dbReference type="SUPFAM" id="SSF50494">
    <property type="entry name" value="Trypsin-like serine proteases"/>
    <property type="match status" value="1"/>
</dbReference>
<dbReference type="InterPro" id="IPR043504">
    <property type="entry name" value="Peptidase_S1_PA_chymotrypsin"/>
</dbReference>
<dbReference type="PRINTS" id="PR00722">
    <property type="entry name" value="CHYMOTRYPSIN"/>
</dbReference>
<dbReference type="InterPro" id="IPR033116">
    <property type="entry name" value="TRYPSIN_SER"/>
</dbReference>
<keyword evidence="7" id="KW-1015">Disulfide bond</keyword>
<gene>
    <name evidence="11" type="ORF">TKK_018365</name>
</gene>
<evidence type="ECO:0000256" key="5">
    <source>
        <dbReference type="ARBA" id="ARBA00022825"/>
    </source>
</evidence>
<dbReference type="Proteomes" id="UP001627154">
    <property type="component" value="Unassembled WGS sequence"/>
</dbReference>
<dbReference type="PROSITE" id="PS50240">
    <property type="entry name" value="TRYPSIN_DOM"/>
    <property type="match status" value="1"/>
</dbReference>
<evidence type="ECO:0000313" key="12">
    <source>
        <dbReference type="Proteomes" id="UP001627154"/>
    </source>
</evidence>
<keyword evidence="5 8" id="KW-0720">Serine protease</keyword>
<dbReference type="InterPro" id="IPR009003">
    <property type="entry name" value="Peptidase_S1_PA"/>
</dbReference>
<evidence type="ECO:0000256" key="4">
    <source>
        <dbReference type="ARBA" id="ARBA00022801"/>
    </source>
</evidence>
<evidence type="ECO:0000256" key="8">
    <source>
        <dbReference type="RuleBase" id="RU363034"/>
    </source>
</evidence>
<keyword evidence="6" id="KW-0865">Zymogen</keyword>
<feature type="domain" description="Peptidase S1" evidence="10">
    <location>
        <begin position="35"/>
        <end position="257"/>
    </location>
</feature>
<evidence type="ECO:0000256" key="2">
    <source>
        <dbReference type="ARBA" id="ARBA00022670"/>
    </source>
</evidence>
<dbReference type="FunFam" id="2.40.10.10:FF:000077">
    <property type="entry name" value="Predicted protein"/>
    <property type="match status" value="1"/>
</dbReference>
<comment type="similarity">
    <text evidence="1">Belongs to the peptidase S1 family.</text>
</comment>
<dbReference type="PANTHER" id="PTHR24276">
    <property type="entry name" value="POLYSERASE-RELATED"/>
    <property type="match status" value="1"/>
</dbReference>
<dbReference type="InterPro" id="IPR018114">
    <property type="entry name" value="TRYPSIN_HIS"/>
</dbReference>
<comment type="caution">
    <text evidence="11">The sequence shown here is derived from an EMBL/GenBank/DDBJ whole genome shotgun (WGS) entry which is preliminary data.</text>
</comment>
<dbReference type="GO" id="GO:0008236">
    <property type="term" value="F:serine-type peptidase activity"/>
    <property type="evidence" value="ECO:0007669"/>
    <property type="project" value="UniProtKB-KW"/>
</dbReference>
<dbReference type="InterPro" id="IPR050430">
    <property type="entry name" value="Peptidase_S1"/>
</dbReference>
<keyword evidence="3 9" id="KW-0732">Signal</keyword>
<keyword evidence="2 8" id="KW-0645">Protease</keyword>
<evidence type="ECO:0000259" key="10">
    <source>
        <dbReference type="PROSITE" id="PS50240"/>
    </source>
</evidence>
<dbReference type="SMART" id="SM00020">
    <property type="entry name" value="Tryp_SPc"/>
    <property type="match status" value="1"/>
</dbReference>
<name>A0ABD2VZX5_9HYME</name>
<keyword evidence="12" id="KW-1185">Reference proteome</keyword>
<evidence type="ECO:0000256" key="6">
    <source>
        <dbReference type="ARBA" id="ARBA00023145"/>
    </source>
</evidence>